<comment type="caution">
    <text evidence="15">The sequence shown here is derived from an EMBL/GenBank/DDBJ whole genome shotgun (WGS) entry which is preliminary data.</text>
</comment>
<comment type="similarity">
    <text evidence="4">Belongs to the radical SAM superfamily. KamA family.</text>
</comment>
<keyword evidence="10" id="KW-0408">Iron</keyword>
<evidence type="ECO:0000256" key="8">
    <source>
        <dbReference type="ARBA" id="ARBA00022723"/>
    </source>
</evidence>
<evidence type="ECO:0000313" key="16">
    <source>
        <dbReference type="Proteomes" id="UP001209713"/>
    </source>
</evidence>
<keyword evidence="7" id="KW-0949">S-adenosyl-L-methionine</keyword>
<dbReference type="Proteomes" id="UP001209713">
    <property type="component" value="Unassembled WGS sequence"/>
</dbReference>
<dbReference type="InterPro" id="IPR007197">
    <property type="entry name" value="rSAM"/>
</dbReference>
<dbReference type="NCBIfam" id="TIGR00238">
    <property type="entry name" value="KamA family radical SAM protein"/>
    <property type="match status" value="1"/>
</dbReference>
<evidence type="ECO:0000256" key="3">
    <source>
        <dbReference type="ARBA" id="ARBA00001966"/>
    </source>
</evidence>
<evidence type="ECO:0000256" key="10">
    <source>
        <dbReference type="ARBA" id="ARBA00023004"/>
    </source>
</evidence>
<evidence type="ECO:0000256" key="6">
    <source>
        <dbReference type="ARBA" id="ARBA00022485"/>
    </source>
</evidence>
<comment type="cofactor">
    <cofactor evidence="2">
        <name>pyridoxal 5'-phosphate</name>
        <dbReference type="ChEBI" id="CHEBI:597326"/>
    </cofactor>
</comment>
<dbReference type="EMBL" id="JAOVZB010000001">
    <property type="protein sequence ID" value="MCV2401614.1"/>
    <property type="molecule type" value="Genomic_DNA"/>
</dbReference>
<evidence type="ECO:0000256" key="2">
    <source>
        <dbReference type="ARBA" id="ARBA00001933"/>
    </source>
</evidence>
<dbReference type="PIRSF" id="PIRSF004911">
    <property type="entry name" value="DUF160"/>
    <property type="match status" value="1"/>
</dbReference>
<keyword evidence="8" id="KW-0479">Metal-binding</keyword>
<dbReference type="InterPro" id="IPR003739">
    <property type="entry name" value="Lys_aminomutase/Glu_NH3_mut"/>
</dbReference>
<dbReference type="SFLD" id="SFLDS00029">
    <property type="entry name" value="Radical_SAM"/>
    <property type="match status" value="1"/>
</dbReference>
<accession>A0ABT2YNZ7</accession>
<proteinExistence type="inferred from homology"/>
<dbReference type="SFLD" id="SFLDG01070">
    <property type="entry name" value="PLP-dependent"/>
    <property type="match status" value="1"/>
</dbReference>
<dbReference type="PANTHER" id="PTHR30538">
    <property type="entry name" value="LYSINE 2,3-AMINOMUTASE-RELATED"/>
    <property type="match status" value="1"/>
</dbReference>
<dbReference type="InterPro" id="IPR013785">
    <property type="entry name" value="Aldolase_TIM"/>
</dbReference>
<sequence>MQTFDVIPIQTLHRDLKENTPTTGASWKQQLSEAITSLPELVSALGLAKKLATQGQAAHQSFRLLVPRPYLSRIEYGNPNDPLLLQVLPDSAEMHAVTGYSKDPLEEADHNPQKAIVHKYKRRLLVIATGTCAVNCRYCFRRHFPYGENQLAQAEWQSVIDYLIAHPAINEVILSGGDPLMMKDSLLARRVQQIEALPQIKRLRIHSRLPVVIPDRVCDELLAWVSASRLDIVMVWHINHANEIDAEVKNAAKKLRDAKVTLLNQGVILKGINDSVEAQVNLSETLFDAGIMPYYMFTLDPVEGAAHFDISIESAQQLMGKVAAELPGYLMPKLAKEIPGKTAKSVFAPTLSSANS</sequence>
<organism evidence="15 16">
    <name type="scientific">Marinomonas sargassi</name>
    <dbReference type="NCBI Taxonomy" id="2984494"/>
    <lineage>
        <taxon>Bacteria</taxon>
        <taxon>Pseudomonadati</taxon>
        <taxon>Pseudomonadota</taxon>
        <taxon>Gammaproteobacteria</taxon>
        <taxon>Oceanospirillales</taxon>
        <taxon>Oceanospirillaceae</taxon>
        <taxon>Marinomonas</taxon>
    </lineage>
</organism>
<dbReference type="InterPro" id="IPR058240">
    <property type="entry name" value="rSAM_sf"/>
</dbReference>
<keyword evidence="16" id="KW-1185">Reference proteome</keyword>
<evidence type="ECO:0000256" key="1">
    <source>
        <dbReference type="ARBA" id="ARBA00001352"/>
    </source>
</evidence>
<dbReference type="Gene3D" id="3.20.20.70">
    <property type="entry name" value="Aldolase class I"/>
    <property type="match status" value="1"/>
</dbReference>
<dbReference type="SFLD" id="SFLDF00314">
    <property type="entry name" value="L-lysine_2_3-aminomutase_(yjeK"/>
    <property type="match status" value="1"/>
</dbReference>
<evidence type="ECO:0000256" key="13">
    <source>
        <dbReference type="ARBA" id="ARBA00030756"/>
    </source>
</evidence>
<reference evidence="15 16" key="1">
    <citation type="submission" date="2022-10" db="EMBL/GenBank/DDBJ databases">
        <title>Marinomonas transparenta sp. nov. and Marinomonas sargassi sp. nov., isolated from marine alga (Sargassum natans (L.) Gaillon).</title>
        <authorList>
            <person name="Wang Y."/>
        </authorList>
    </citation>
    <scope>NUCLEOTIDE SEQUENCE [LARGE SCALE GENOMIC DNA]</scope>
    <source>
        <strain evidence="15 16">C2222</strain>
    </source>
</reference>
<dbReference type="PROSITE" id="PS51918">
    <property type="entry name" value="RADICAL_SAM"/>
    <property type="match status" value="1"/>
</dbReference>
<dbReference type="CDD" id="cd01335">
    <property type="entry name" value="Radical_SAM"/>
    <property type="match status" value="1"/>
</dbReference>
<keyword evidence="6" id="KW-0004">4Fe-4S</keyword>
<comment type="cofactor">
    <cofactor evidence="3">
        <name>[4Fe-4S] cluster</name>
        <dbReference type="ChEBI" id="CHEBI:49883"/>
    </cofactor>
</comment>
<dbReference type="Pfam" id="PF04055">
    <property type="entry name" value="Radical_SAM"/>
    <property type="match status" value="1"/>
</dbReference>
<gene>
    <name evidence="15" type="primary">epmB</name>
    <name evidence="15" type="ORF">OFY17_01840</name>
</gene>
<name>A0ABT2YNZ7_9GAMM</name>
<dbReference type="PANTHER" id="PTHR30538:SF1">
    <property type="entry name" value="L-LYSINE 2,3-AMINOMUTASE"/>
    <property type="match status" value="1"/>
</dbReference>
<evidence type="ECO:0000256" key="4">
    <source>
        <dbReference type="ARBA" id="ARBA00008703"/>
    </source>
</evidence>
<evidence type="ECO:0000259" key="14">
    <source>
        <dbReference type="PROSITE" id="PS51918"/>
    </source>
</evidence>
<keyword evidence="9" id="KW-0663">Pyridoxal phosphate</keyword>
<dbReference type="SUPFAM" id="SSF102114">
    <property type="entry name" value="Radical SAM enzymes"/>
    <property type="match status" value="1"/>
</dbReference>
<dbReference type="InterPro" id="IPR022462">
    <property type="entry name" value="EpmB"/>
</dbReference>
<evidence type="ECO:0000256" key="9">
    <source>
        <dbReference type="ARBA" id="ARBA00022898"/>
    </source>
</evidence>
<keyword evidence="11" id="KW-0411">Iron-sulfur</keyword>
<dbReference type="NCBIfam" id="TIGR03821">
    <property type="entry name" value="EFP_modif_epmB"/>
    <property type="match status" value="1"/>
</dbReference>
<evidence type="ECO:0000256" key="12">
    <source>
        <dbReference type="ARBA" id="ARBA00023235"/>
    </source>
</evidence>
<evidence type="ECO:0000313" key="15">
    <source>
        <dbReference type="EMBL" id="MCV2401614.1"/>
    </source>
</evidence>
<keyword evidence="12" id="KW-0413">Isomerase</keyword>
<evidence type="ECO:0000256" key="11">
    <source>
        <dbReference type="ARBA" id="ARBA00023014"/>
    </source>
</evidence>
<feature type="domain" description="Radical SAM core" evidence="14">
    <location>
        <begin position="117"/>
        <end position="341"/>
    </location>
</feature>
<evidence type="ECO:0000256" key="7">
    <source>
        <dbReference type="ARBA" id="ARBA00022691"/>
    </source>
</evidence>
<protein>
    <recommendedName>
        <fullName evidence="5">L-lysine 2,3-aminomutase</fullName>
    </recommendedName>
    <alternativeName>
        <fullName evidence="13">EF-P post-translational modification enzyme B</fullName>
    </alternativeName>
</protein>
<comment type="catalytic activity">
    <reaction evidence="1">
        <text>L-lysine = D-beta-lysine</text>
        <dbReference type="Rhea" id="RHEA:44148"/>
        <dbReference type="ChEBI" id="CHEBI:32551"/>
        <dbReference type="ChEBI" id="CHEBI:84138"/>
    </reaction>
</comment>
<evidence type="ECO:0000256" key="5">
    <source>
        <dbReference type="ARBA" id="ARBA00022363"/>
    </source>
</evidence>